<reference evidence="1 2" key="1">
    <citation type="journal article" date="2019" name="Environ. Microbiol.">
        <title>At the nexus of three kingdoms: the genome of the mycorrhizal fungus Gigaspora margarita provides insights into plant, endobacterial and fungal interactions.</title>
        <authorList>
            <person name="Venice F."/>
            <person name="Ghignone S."/>
            <person name="Salvioli di Fossalunga A."/>
            <person name="Amselem J."/>
            <person name="Novero M."/>
            <person name="Xianan X."/>
            <person name="Sedzielewska Toro K."/>
            <person name="Morin E."/>
            <person name="Lipzen A."/>
            <person name="Grigoriev I.V."/>
            <person name="Henrissat B."/>
            <person name="Martin F.M."/>
            <person name="Bonfante P."/>
        </authorList>
    </citation>
    <scope>NUCLEOTIDE SEQUENCE [LARGE SCALE GENOMIC DNA]</scope>
    <source>
        <strain evidence="1 2">BEG34</strain>
    </source>
</reference>
<keyword evidence="2" id="KW-1185">Reference proteome</keyword>
<name>A0A8H4A822_GIGMA</name>
<sequence>METESSPSVFLSEMASSPSVVPSEMVSSSSPLVCLSVVKLWYYSQNHFTICAFAMTIEELKVVIDIKLTEELTSMHERNPATV</sequence>
<protein>
    <submittedName>
        <fullName evidence="1">Uncharacterized protein</fullName>
    </submittedName>
</protein>
<accession>A0A8H4A822</accession>
<evidence type="ECO:0000313" key="2">
    <source>
        <dbReference type="Proteomes" id="UP000439903"/>
    </source>
</evidence>
<dbReference type="EMBL" id="WTPW01001353">
    <property type="protein sequence ID" value="KAF0441149.1"/>
    <property type="molecule type" value="Genomic_DNA"/>
</dbReference>
<gene>
    <name evidence="1" type="ORF">F8M41_003930</name>
</gene>
<organism evidence="1 2">
    <name type="scientific">Gigaspora margarita</name>
    <dbReference type="NCBI Taxonomy" id="4874"/>
    <lineage>
        <taxon>Eukaryota</taxon>
        <taxon>Fungi</taxon>
        <taxon>Fungi incertae sedis</taxon>
        <taxon>Mucoromycota</taxon>
        <taxon>Glomeromycotina</taxon>
        <taxon>Glomeromycetes</taxon>
        <taxon>Diversisporales</taxon>
        <taxon>Gigasporaceae</taxon>
        <taxon>Gigaspora</taxon>
    </lineage>
</organism>
<evidence type="ECO:0000313" key="1">
    <source>
        <dbReference type="EMBL" id="KAF0441149.1"/>
    </source>
</evidence>
<dbReference type="Proteomes" id="UP000439903">
    <property type="component" value="Unassembled WGS sequence"/>
</dbReference>
<proteinExistence type="predicted"/>
<dbReference type="AlphaFoldDB" id="A0A8H4A822"/>
<comment type="caution">
    <text evidence="1">The sequence shown here is derived from an EMBL/GenBank/DDBJ whole genome shotgun (WGS) entry which is preliminary data.</text>
</comment>